<keyword evidence="2 6" id="KW-0489">Methyltransferase</keyword>
<gene>
    <name evidence="6" type="ORF">GB864_02080</name>
</gene>
<dbReference type="PROSITE" id="PS00092">
    <property type="entry name" value="N6_MTASE"/>
    <property type="match status" value="1"/>
</dbReference>
<comment type="catalytic activity">
    <reaction evidence="5">
        <text>a 2'-deoxyadenosine in DNA + S-adenosyl-L-methionine = an N(6)-methyl-2'-deoxyadenosine in DNA + S-adenosyl-L-homocysteine + H(+)</text>
        <dbReference type="Rhea" id="RHEA:15197"/>
        <dbReference type="Rhea" id="RHEA-COMP:12418"/>
        <dbReference type="Rhea" id="RHEA-COMP:12419"/>
        <dbReference type="ChEBI" id="CHEBI:15378"/>
        <dbReference type="ChEBI" id="CHEBI:57856"/>
        <dbReference type="ChEBI" id="CHEBI:59789"/>
        <dbReference type="ChEBI" id="CHEBI:90615"/>
        <dbReference type="ChEBI" id="CHEBI:90616"/>
        <dbReference type="EC" id="2.1.1.72"/>
    </reaction>
</comment>
<dbReference type="EMBL" id="WSTA01000005">
    <property type="protein sequence ID" value="MWB97350.1"/>
    <property type="molecule type" value="Genomic_DNA"/>
</dbReference>
<organism evidence="6 7">
    <name type="scientific">Agromyces seonyuensis</name>
    <dbReference type="NCBI Taxonomy" id="2662446"/>
    <lineage>
        <taxon>Bacteria</taxon>
        <taxon>Bacillati</taxon>
        <taxon>Actinomycetota</taxon>
        <taxon>Actinomycetes</taxon>
        <taxon>Micrococcales</taxon>
        <taxon>Microbacteriaceae</taxon>
        <taxon>Agromyces</taxon>
    </lineage>
</organism>
<dbReference type="RefSeq" id="WP_160422694.1">
    <property type="nucleotide sequence ID" value="NZ_WSTA01000005.1"/>
</dbReference>
<evidence type="ECO:0000256" key="3">
    <source>
        <dbReference type="ARBA" id="ARBA00022679"/>
    </source>
</evidence>
<dbReference type="InterPro" id="IPR012327">
    <property type="entry name" value="MeTrfase_D12"/>
</dbReference>
<dbReference type="InterPro" id="IPR002052">
    <property type="entry name" value="DNA_methylase_N6_adenine_CS"/>
</dbReference>
<dbReference type="GO" id="GO:0009007">
    <property type="term" value="F:site-specific DNA-methyltransferase (adenine-specific) activity"/>
    <property type="evidence" value="ECO:0007669"/>
    <property type="project" value="UniProtKB-EC"/>
</dbReference>
<accession>A0A6I4NT24</accession>
<dbReference type="Proteomes" id="UP000438182">
    <property type="component" value="Unassembled WGS sequence"/>
</dbReference>
<dbReference type="GO" id="GO:0003676">
    <property type="term" value="F:nucleic acid binding"/>
    <property type="evidence" value="ECO:0007669"/>
    <property type="project" value="InterPro"/>
</dbReference>
<dbReference type="GO" id="GO:0009307">
    <property type="term" value="P:DNA restriction-modification system"/>
    <property type="evidence" value="ECO:0007669"/>
    <property type="project" value="InterPro"/>
</dbReference>
<comment type="caution">
    <text evidence="6">The sequence shown here is derived from an EMBL/GenBank/DDBJ whole genome shotgun (WGS) entry which is preliminary data.</text>
</comment>
<reference evidence="6 7" key="1">
    <citation type="submission" date="2019-12" db="EMBL/GenBank/DDBJ databases">
        <authorList>
            <person name="Kim Y.S."/>
        </authorList>
    </citation>
    <scope>NUCLEOTIDE SEQUENCE [LARGE SCALE GENOMIC DNA]</scope>
    <source>
        <strain evidence="6 7">MMS17-SY077</strain>
    </source>
</reference>
<dbReference type="AlphaFoldDB" id="A0A6I4NT24"/>
<sequence length="369" mass="40608">MIKYLGSKRTMVPVLGRIAEAVEARSAVDLFTGTTRVAQEFKRRGLEVTAVDVASYSRVLAECFIALDAADVDLDEVASALDELNALPGRAGYVTAHFSEDARFFQPQNARRIDAVRDRIEAVYAGTALHPVLLSALLLAADRVDSTTGVQMAYLKQWAPRSARDLELRMPELLPGAGVAIQGDATELAAALPRTDLLYLDPPYNQHRYFTNYHVWETLVRWDAPEPYGVARKRLDARDPSTASVFNRKRQMPGALRRVILDARADTVVLSYNDESWVGADDLRRALLDAGHEHVELLEFDAKRYVGAQIGIHNQAGEKVGTVSHLRNTEYLFIAGSRERVETAVAAAAATPATTSALRLRRAEPSAIA</sequence>
<evidence type="ECO:0000256" key="4">
    <source>
        <dbReference type="ARBA" id="ARBA00022691"/>
    </source>
</evidence>
<dbReference type="InterPro" id="IPR029063">
    <property type="entry name" value="SAM-dependent_MTases_sf"/>
</dbReference>
<evidence type="ECO:0000256" key="5">
    <source>
        <dbReference type="ARBA" id="ARBA00047942"/>
    </source>
</evidence>
<name>A0A6I4NT24_9MICO</name>
<proteinExistence type="predicted"/>
<evidence type="ECO:0000256" key="2">
    <source>
        <dbReference type="ARBA" id="ARBA00022603"/>
    </source>
</evidence>
<evidence type="ECO:0000313" key="7">
    <source>
        <dbReference type="Proteomes" id="UP000438182"/>
    </source>
</evidence>
<dbReference type="Pfam" id="PF02086">
    <property type="entry name" value="MethyltransfD12"/>
    <property type="match status" value="1"/>
</dbReference>
<dbReference type="SUPFAM" id="SSF53335">
    <property type="entry name" value="S-adenosyl-L-methionine-dependent methyltransferases"/>
    <property type="match status" value="1"/>
</dbReference>
<dbReference type="EC" id="2.1.1.72" evidence="1"/>
<keyword evidence="7" id="KW-1185">Reference proteome</keyword>
<protein>
    <recommendedName>
        <fullName evidence="1">site-specific DNA-methyltransferase (adenine-specific)</fullName>
        <ecNumber evidence="1">2.1.1.72</ecNumber>
    </recommendedName>
</protein>
<dbReference type="GO" id="GO:0032259">
    <property type="term" value="P:methylation"/>
    <property type="evidence" value="ECO:0007669"/>
    <property type="project" value="UniProtKB-KW"/>
</dbReference>
<keyword evidence="3 6" id="KW-0808">Transferase</keyword>
<keyword evidence="4" id="KW-0949">S-adenosyl-L-methionine</keyword>
<evidence type="ECO:0000256" key="1">
    <source>
        <dbReference type="ARBA" id="ARBA00011900"/>
    </source>
</evidence>
<evidence type="ECO:0000313" key="6">
    <source>
        <dbReference type="EMBL" id="MWB97350.1"/>
    </source>
</evidence>